<keyword evidence="5" id="KW-0966">Cell projection</keyword>
<gene>
    <name evidence="5" type="ORF">H9661_00615</name>
</gene>
<feature type="coiled-coil region" evidence="3">
    <location>
        <begin position="65"/>
        <end position="124"/>
    </location>
</feature>
<dbReference type="EMBL" id="JACSRA010000001">
    <property type="protein sequence ID" value="MBD7909843.1"/>
    <property type="molecule type" value="Genomic_DNA"/>
</dbReference>
<comment type="caution">
    <text evidence="5">The sequence shown here is derived from an EMBL/GenBank/DDBJ whole genome shotgun (WGS) entry which is preliminary data.</text>
</comment>
<keyword evidence="5" id="KW-0969">Cilium</keyword>
<evidence type="ECO:0000256" key="1">
    <source>
        <dbReference type="ARBA" id="ARBA00022448"/>
    </source>
</evidence>
<accession>A0ABR8PNU3</accession>
<feature type="region of interest" description="Disordered" evidence="4">
    <location>
        <begin position="18"/>
        <end position="42"/>
    </location>
</feature>
<evidence type="ECO:0000313" key="6">
    <source>
        <dbReference type="Proteomes" id="UP000627781"/>
    </source>
</evidence>
<dbReference type="PANTHER" id="PTHR34982">
    <property type="entry name" value="YOP PROTEINS TRANSLOCATION PROTEIN L"/>
    <property type="match status" value="1"/>
</dbReference>
<keyword evidence="6" id="KW-1185">Reference proteome</keyword>
<keyword evidence="3" id="KW-0175">Coiled coil</keyword>
<feature type="compositionally biased region" description="Basic and acidic residues" evidence="4">
    <location>
        <begin position="25"/>
        <end position="42"/>
    </location>
</feature>
<dbReference type="Proteomes" id="UP000627781">
    <property type="component" value="Unassembled WGS sequence"/>
</dbReference>
<dbReference type="PANTHER" id="PTHR34982:SF1">
    <property type="entry name" value="FLAGELLAR ASSEMBLY PROTEIN FLIH"/>
    <property type="match status" value="1"/>
</dbReference>
<name>A0ABR8PNU3_9CLOT</name>
<proteinExistence type="predicted"/>
<protein>
    <submittedName>
        <fullName evidence="5">Flagellar biosynthesis protein</fullName>
    </submittedName>
</protein>
<reference evidence="5 6" key="1">
    <citation type="submission" date="2020-08" db="EMBL/GenBank/DDBJ databases">
        <title>A Genomic Blueprint of the Chicken Gut Microbiome.</title>
        <authorList>
            <person name="Gilroy R."/>
            <person name="Ravi A."/>
            <person name="Getino M."/>
            <person name="Pursley I."/>
            <person name="Horton D.L."/>
            <person name="Alikhan N.-F."/>
            <person name="Baker D."/>
            <person name="Gharbi K."/>
            <person name="Hall N."/>
            <person name="Watson M."/>
            <person name="Adriaenssens E.M."/>
            <person name="Foster-Nyarko E."/>
            <person name="Jarju S."/>
            <person name="Secka A."/>
            <person name="Antonio M."/>
            <person name="Oren A."/>
            <person name="Chaudhuri R."/>
            <person name="La Ragione R.M."/>
            <person name="Hildebrand F."/>
            <person name="Pallen M.J."/>
        </authorList>
    </citation>
    <scope>NUCLEOTIDE SEQUENCE [LARGE SCALE GENOMIC DNA]</scope>
    <source>
        <strain evidence="5 6">Sa3CVN1</strain>
    </source>
</reference>
<evidence type="ECO:0000313" key="5">
    <source>
        <dbReference type="EMBL" id="MBD7909843.1"/>
    </source>
</evidence>
<organism evidence="5 6">
    <name type="scientific">Clostridium cibarium</name>
    <dbReference type="NCBI Taxonomy" id="2762247"/>
    <lineage>
        <taxon>Bacteria</taxon>
        <taxon>Bacillati</taxon>
        <taxon>Bacillota</taxon>
        <taxon>Clostridia</taxon>
        <taxon>Eubacteriales</taxon>
        <taxon>Clostridiaceae</taxon>
        <taxon>Clostridium</taxon>
    </lineage>
</organism>
<evidence type="ECO:0000256" key="2">
    <source>
        <dbReference type="ARBA" id="ARBA00022927"/>
    </source>
</evidence>
<evidence type="ECO:0000256" key="4">
    <source>
        <dbReference type="SAM" id="MobiDB-lite"/>
    </source>
</evidence>
<keyword evidence="2" id="KW-0653">Protein transport</keyword>
<evidence type="ECO:0000256" key="3">
    <source>
        <dbReference type="SAM" id="Coils"/>
    </source>
</evidence>
<dbReference type="InterPro" id="IPR051472">
    <property type="entry name" value="T3SS_Stator/FliH"/>
</dbReference>
<keyword evidence="5" id="KW-0282">Flagellum</keyword>
<sequence>MQSSYNLVKKEHVLSGESKVISTEYESKNTEKGSQEDHHAEWKAEKQRYISSYENIARNIVQEARRNGEKIRLEAIEEAEALEREAYEKGYKQGTENGYEDGKREALESIIPQAEKEAEEIKEKARNILLGATNDYNSYVNSKKNDIIKLSLTIAEKILRREVLVDGGINSMIEEVFEKSKGEASVIIRCNEVHEEEVREKIEFWKTTYSISEEIFLMISDEIEPGNAIIQKNTGKIEVGIDFGLESIKKAIIG</sequence>
<dbReference type="RefSeq" id="WP_191767452.1">
    <property type="nucleotide sequence ID" value="NZ_JACSRA010000001.1"/>
</dbReference>
<keyword evidence="1" id="KW-0813">Transport</keyword>